<sequence>MPRPRLPLNHGNFGNMPHLNAMAGMKITAAASLETRIDTLEAKMRRAEKIITQLCNSAPGTRIQPDQFHRPPSSLPTPNRSTTTAVQGMQSSSRHGSMCSRDSRASFLFLCARQRQCDTAQCPCRSKQAYFGFDNTRCRQPSYHFPGQAERASRHSLEAQVRMLAQRLEAVAASTPKQRWASMHGEPPPTARSFGDVSAFDQQTPEYEYGNGHKNQPLMPEDSGIATGGLAGVDEDDYSETYATPREEQSHGYGAFGEELRDGDGDEDDEDGQRKKAARTLSLSQLTMGKPHPKAVI</sequence>
<dbReference type="eggNOG" id="ENOG502T2EZ">
    <property type="taxonomic scope" value="Eukaryota"/>
</dbReference>
<dbReference type="AlphaFoldDB" id="C9SHZ5"/>
<proteinExistence type="predicted"/>
<dbReference type="OrthoDB" id="5428925at2759"/>
<feature type="region of interest" description="Disordered" evidence="2">
    <location>
        <begin position="175"/>
        <end position="297"/>
    </location>
</feature>
<evidence type="ECO:0000256" key="1">
    <source>
        <dbReference type="SAM" id="Coils"/>
    </source>
</evidence>
<dbReference type="KEGG" id="val:VDBG_04677"/>
<reference evidence="4" key="1">
    <citation type="journal article" date="2011" name="PLoS Pathog.">
        <title>Comparative genomics yields insights into niche adaptation of plant vascular wilt pathogens.</title>
        <authorList>
            <person name="Klosterman S.J."/>
            <person name="Subbarao K.V."/>
            <person name="Kang S."/>
            <person name="Veronese P."/>
            <person name="Gold S.E."/>
            <person name="Thomma B.P.H.J."/>
            <person name="Chen Z."/>
            <person name="Henrissat B."/>
            <person name="Lee Y.-H."/>
            <person name="Park J."/>
            <person name="Garcia-Pedrajas M.D."/>
            <person name="Barbara D.J."/>
            <person name="Anchieta A."/>
            <person name="de Jonge R."/>
            <person name="Santhanam P."/>
            <person name="Maruthachalam K."/>
            <person name="Atallah Z."/>
            <person name="Amyotte S.G."/>
            <person name="Paz Z."/>
            <person name="Inderbitzin P."/>
            <person name="Hayes R.J."/>
            <person name="Heiman D.I."/>
            <person name="Young S."/>
            <person name="Zeng Q."/>
            <person name="Engels R."/>
            <person name="Galagan J."/>
            <person name="Cuomo C.A."/>
            <person name="Dobinson K.F."/>
            <person name="Ma L.-J."/>
        </authorList>
    </citation>
    <scope>NUCLEOTIDE SEQUENCE [LARGE SCALE GENOMIC DNA]</scope>
    <source>
        <strain evidence="4">VaMs.102 / ATCC MYA-4576 / FGSC 10136</strain>
    </source>
</reference>
<feature type="region of interest" description="Disordered" evidence="2">
    <location>
        <begin position="59"/>
        <end position="84"/>
    </location>
</feature>
<dbReference type="Proteomes" id="UP000008698">
    <property type="component" value="Unassembled WGS sequence"/>
</dbReference>
<dbReference type="GeneID" id="9530288"/>
<organism evidence="4">
    <name type="scientific">Verticillium alfalfae (strain VaMs.102 / ATCC MYA-4576 / FGSC 10136)</name>
    <name type="common">Verticillium wilt of alfalfa</name>
    <name type="synonym">Verticillium albo-atrum</name>
    <dbReference type="NCBI Taxonomy" id="526221"/>
    <lineage>
        <taxon>Eukaryota</taxon>
        <taxon>Fungi</taxon>
        <taxon>Dikarya</taxon>
        <taxon>Ascomycota</taxon>
        <taxon>Pezizomycotina</taxon>
        <taxon>Sordariomycetes</taxon>
        <taxon>Hypocreomycetidae</taxon>
        <taxon>Glomerellales</taxon>
        <taxon>Plectosphaerellaceae</taxon>
        <taxon>Verticillium</taxon>
    </lineage>
</organism>
<keyword evidence="1" id="KW-0175">Coiled coil</keyword>
<evidence type="ECO:0000313" key="3">
    <source>
        <dbReference type="EMBL" id="EEY18568.1"/>
    </source>
</evidence>
<feature type="coiled-coil region" evidence="1">
    <location>
        <begin position="30"/>
        <end position="57"/>
    </location>
</feature>
<dbReference type="HOGENOM" id="CLU_839407_0_0_1"/>
<gene>
    <name evidence="3" type="ORF">VDBG_04677</name>
</gene>
<protein>
    <submittedName>
        <fullName evidence="3">Uncharacterized protein</fullName>
    </submittedName>
</protein>
<name>C9SHZ5_VERA1</name>
<dbReference type="RefSeq" id="XP_003005071.1">
    <property type="nucleotide sequence ID" value="XM_003005025.1"/>
</dbReference>
<dbReference type="EMBL" id="DS985218">
    <property type="protein sequence ID" value="EEY18568.1"/>
    <property type="molecule type" value="Genomic_DNA"/>
</dbReference>
<keyword evidence="4" id="KW-1185">Reference proteome</keyword>
<evidence type="ECO:0000256" key="2">
    <source>
        <dbReference type="SAM" id="MobiDB-lite"/>
    </source>
</evidence>
<accession>C9SHZ5</accession>
<evidence type="ECO:0000313" key="4">
    <source>
        <dbReference type="Proteomes" id="UP000008698"/>
    </source>
</evidence>